<dbReference type="HOGENOM" id="CLU_2421182_0_0_11"/>
<accession>A0A0F6Z687</accession>
<sequence length="91" mass="10718">MDRRETEKTVNYDDLSQLEFPFQVIPSTYEEIGNAKKAHRLLVHNLVDAISKLTIQHQELIIENAVLKQENSILRAQINHQRKIRWQRAGQ</sequence>
<dbReference type="AlphaFoldDB" id="A0A0F6Z687"/>
<protein>
    <submittedName>
        <fullName evidence="1">Uncharacterized protein</fullName>
    </submittedName>
</protein>
<gene>
    <name evidence="1" type="ORF">YH66_11920</name>
</gene>
<dbReference type="RefSeq" id="WP_003859175.1">
    <property type="nucleotide sequence ID" value="NZ_CP011309.1"/>
</dbReference>
<reference evidence="1 2" key="1">
    <citation type="submission" date="2015-04" db="EMBL/GenBank/DDBJ databases">
        <title>Complete Genome Sequence of Brevibacterium flavum ATCC 15168.</title>
        <authorList>
            <person name="Ahn J."/>
            <person name="Park G."/>
            <person name="Jeon W."/>
            <person name="Jang Y."/>
            <person name="Jang M."/>
            <person name="Lee H."/>
            <person name="Lee H."/>
        </authorList>
    </citation>
    <scope>NUCLEOTIDE SEQUENCE [LARGE SCALE GENOMIC DNA]</scope>
    <source>
        <strain evidence="1 2">ATCC 15168</strain>
    </source>
</reference>
<evidence type="ECO:0000313" key="1">
    <source>
        <dbReference type="EMBL" id="AKF28200.1"/>
    </source>
</evidence>
<keyword evidence="2" id="KW-1185">Reference proteome</keyword>
<organism evidence="1 2">
    <name type="scientific">[Brevibacterium] flavum</name>
    <dbReference type="NCBI Taxonomy" id="92706"/>
    <lineage>
        <taxon>Bacteria</taxon>
        <taxon>Bacillati</taxon>
        <taxon>Actinomycetota</taxon>
        <taxon>Actinomycetes</taxon>
        <taxon>Mycobacteriales</taxon>
        <taxon>Corynebacteriaceae</taxon>
        <taxon>Corynebacterium</taxon>
    </lineage>
</organism>
<proteinExistence type="predicted"/>
<name>A0A0F6Z687_9CORY</name>
<evidence type="ECO:0000313" key="2">
    <source>
        <dbReference type="Proteomes" id="UP000034037"/>
    </source>
</evidence>
<dbReference type="EMBL" id="CP011309">
    <property type="protein sequence ID" value="AKF28200.1"/>
    <property type="molecule type" value="Genomic_DNA"/>
</dbReference>
<dbReference type="Proteomes" id="UP000034037">
    <property type="component" value="Chromosome"/>
</dbReference>